<dbReference type="InterPro" id="IPR006461">
    <property type="entry name" value="PLAC_motif_containing"/>
</dbReference>
<dbReference type="EMBL" id="QGNW01002579">
    <property type="protein sequence ID" value="RVW17280.1"/>
    <property type="molecule type" value="Genomic_DNA"/>
</dbReference>
<keyword evidence="1" id="KW-0472">Membrane</keyword>
<protein>
    <submittedName>
        <fullName evidence="2">Protein plant cadmium resistance 8</fullName>
    </submittedName>
</protein>
<comment type="caution">
    <text evidence="2">The sequence shown here is derived from an EMBL/GenBank/DDBJ whole genome shotgun (WGS) entry which is preliminary data.</text>
</comment>
<name>A0A438C221_VITVI</name>
<feature type="transmembrane region" description="Helical" evidence="1">
    <location>
        <begin position="73"/>
        <end position="96"/>
    </location>
</feature>
<reference evidence="2 3" key="1">
    <citation type="journal article" date="2018" name="PLoS Genet.">
        <title>Population sequencing reveals clonal diversity and ancestral inbreeding in the grapevine cultivar Chardonnay.</title>
        <authorList>
            <person name="Roach M.J."/>
            <person name="Johnson D.L."/>
            <person name="Bohlmann J."/>
            <person name="van Vuuren H.J."/>
            <person name="Jones S.J."/>
            <person name="Pretorius I.S."/>
            <person name="Schmidt S.A."/>
            <person name="Borneman A.R."/>
        </authorList>
    </citation>
    <scope>NUCLEOTIDE SEQUENCE [LARGE SCALE GENOMIC DNA]</scope>
    <source>
        <strain evidence="3">cv. Chardonnay</strain>
        <tissue evidence="2">Leaf</tissue>
    </source>
</reference>
<dbReference type="NCBIfam" id="TIGR01571">
    <property type="entry name" value="A_thal_Cys_rich"/>
    <property type="match status" value="1"/>
</dbReference>
<sequence>MQAVEPPRPNNQLVLYGVPMPEANNMEGAGGGGASALVPVTPARQESGKARLVLIQSVGNPWSSGLFDCYQHPINGCVTGAMLYFFLFLVICHWNVGVRYRRRVRNAYELAETPVTDRLAHVLFPLCALCQEFRELKNQGYDPFLGYNGVVAKIQEQMQQQSNNAIPPTSQMMMR</sequence>
<accession>A0A438C221</accession>
<evidence type="ECO:0000313" key="2">
    <source>
        <dbReference type="EMBL" id="RVW17280.1"/>
    </source>
</evidence>
<evidence type="ECO:0000256" key="1">
    <source>
        <dbReference type="SAM" id="Phobius"/>
    </source>
</evidence>
<keyword evidence="1" id="KW-0812">Transmembrane</keyword>
<keyword evidence="1" id="KW-1133">Transmembrane helix</keyword>
<dbReference type="AlphaFoldDB" id="A0A438C221"/>
<dbReference type="Pfam" id="PF04749">
    <property type="entry name" value="PLAC8"/>
    <property type="match status" value="1"/>
</dbReference>
<organism evidence="2 3">
    <name type="scientific">Vitis vinifera</name>
    <name type="common">Grape</name>
    <dbReference type="NCBI Taxonomy" id="29760"/>
    <lineage>
        <taxon>Eukaryota</taxon>
        <taxon>Viridiplantae</taxon>
        <taxon>Streptophyta</taxon>
        <taxon>Embryophyta</taxon>
        <taxon>Tracheophyta</taxon>
        <taxon>Spermatophyta</taxon>
        <taxon>Magnoliopsida</taxon>
        <taxon>eudicotyledons</taxon>
        <taxon>Gunneridae</taxon>
        <taxon>Pentapetalae</taxon>
        <taxon>rosids</taxon>
        <taxon>Vitales</taxon>
        <taxon>Vitaceae</taxon>
        <taxon>Viteae</taxon>
        <taxon>Vitis</taxon>
    </lineage>
</organism>
<dbReference type="Proteomes" id="UP000288805">
    <property type="component" value="Unassembled WGS sequence"/>
</dbReference>
<dbReference type="PANTHER" id="PTHR15907">
    <property type="entry name" value="DUF614 FAMILY PROTEIN-RELATED"/>
    <property type="match status" value="1"/>
</dbReference>
<evidence type="ECO:0000313" key="3">
    <source>
        <dbReference type="Proteomes" id="UP000288805"/>
    </source>
</evidence>
<proteinExistence type="predicted"/>
<gene>
    <name evidence="2" type="primary">PCR8_3</name>
    <name evidence="2" type="ORF">CK203_069250</name>
</gene>